<comment type="caution">
    <text evidence="6">The sequence shown here is derived from an EMBL/GenBank/DDBJ whole genome shotgun (WGS) entry which is preliminary data.</text>
</comment>
<keyword evidence="2" id="KW-0805">Transcription regulation</keyword>
<evidence type="ECO:0000259" key="5">
    <source>
        <dbReference type="Pfam" id="PF08281"/>
    </source>
</evidence>
<dbReference type="Gene3D" id="1.10.10.10">
    <property type="entry name" value="Winged helix-like DNA-binding domain superfamily/Winged helix DNA-binding domain"/>
    <property type="match status" value="1"/>
</dbReference>
<keyword evidence="4" id="KW-0804">Transcription</keyword>
<dbReference type="EMBL" id="SDHZ01000002">
    <property type="protein sequence ID" value="RXK83333.1"/>
    <property type="molecule type" value="Genomic_DNA"/>
</dbReference>
<dbReference type="InterPro" id="IPR014284">
    <property type="entry name" value="RNA_pol_sigma-70_dom"/>
</dbReference>
<proteinExistence type="inferred from homology"/>
<evidence type="ECO:0000256" key="4">
    <source>
        <dbReference type="ARBA" id="ARBA00023163"/>
    </source>
</evidence>
<dbReference type="SUPFAM" id="SSF88946">
    <property type="entry name" value="Sigma2 domain of RNA polymerase sigma factors"/>
    <property type="match status" value="1"/>
</dbReference>
<dbReference type="InterPro" id="IPR039425">
    <property type="entry name" value="RNA_pol_sigma-70-like"/>
</dbReference>
<dbReference type="InterPro" id="IPR036388">
    <property type="entry name" value="WH-like_DNA-bd_sf"/>
</dbReference>
<evidence type="ECO:0000256" key="1">
    <source>
        <dbReference type="ARBA" id="ARBA00010641"/>
    </source>
</evidence>
<keyword evidence="3" id="KW-0731">Sigma factor</keyword>
<accession>A0A4Q1D627</accession>
<evidence type="ECO:0000313" key="7">
    <source>
        <dbReference type="Proteomes" id="UP000290545"/>
    </source>
</evidence>
<dbReference type="PANTHER" id="PTHR43133:SF46">
    <property type="entry name" value="RNA POLYMERASE SIGMA-70 FACTOR ECF SUBFAMILY"/>
    <property type="match status" value="1"/>
</dbReference>
<name>A0A4Q1D627_9BACT</name>
<dbReference type="NCBIfam" id="TIGR02937">
    <property type="entry name" value="sigma70-ECF"/>
    <property type="match status" value="1"/>
</dbReference>
<dbReference type="GO" id="GO:0003677">
    <property type="term" value="F:DNA binding"/>
    <property type="evidence" value="ECO:0007669"/>
    <property type="project" value="InterPro"/>
</dbReference>
<dbReference type="PANTHER" id="PTHR43133">
    <property type="entry name" value="RNA POLYMERASE ECF-TYPE SIGMA FACTO"/>
    <property type="match status" value="1"/>
</dbReference>
<feature type="domain" description="RNA polymerase sigma factor 70 region 4 type 2" evidence="5">
    <location>
        <begin position="111"/>
        <end position="162"/>
    </location>
</feature>
<dbReference type="Pfam" id="PF08281">
    <property type="entry name" value="Sigma70_r4_2"/>
    <property type="match status" value="1"/>
</dbReference>
<dbReference type="AlphaFoldDB" id="A0A4Q1D627"/>
<dbReference type="CDD" id="cd06171">
    <property type="entry name" value="Sigma70_r4"/>
    <property type="match status" value="1"/>
</dbReference>
<gene>
    <name evidence="6" type="ORF">ESB13_14615</name>
</gene>
<reference evidence="6 7" key="1">
    <citation type="submission" date="2019-01" db="EMBL/GenBank/DDBJ databases">
        <title>Filimonas sp. strain TTM-71.</title>
        <authorList>
            <person name="Chen W.-M."/>
        </authorList>
    </citation>
    <scope>NUCLEOTIDE SEQUENCE [LARGE SCALE GENOMIC DNA]</scope>
    <source>
        <strain evidence="6 7">TTM-71</strain>
    </source>
</reference>
<dbReference type="Gene3D" id="1.10.1740.10">
    <property type="match status" value="1"/>
</dbReference>
<dbReference type="GO" id="GO:0016987">
    <property type="term" value="F:sigma factor activity"/>
    <property type="evidence" value="ECO:0007669"/>
    <property type="project" value="UniProtKB-KW"/>
</dbReference>
<organism evidence="6 7">
    <name type="scientific">Filimonas effusa</name>
    <dbReference type="NCBI Taxonomy" id="2508721"/>
    <lineage>
        <taxon>Bacteria</taxon>
        <taxon>Pseudomonadati</taxon>
        <taxon>Bacteroidota</taxon>
        <taxon>Chitinophagia</taxon>
        <taxon>Chitinophagales</taxon>
        <taxon>Chitinophagaceae</taxon>
        <taxon>Filimonas</taxon>
    </lineage>
</organism>
<evidence type="ECO:0000256" key="2">
    <source>
        <dbReference type="ARBA" id="ARBA00023015"/>
    </source>
</evidence>
<protein>
    <submittedName>
        <fullName evidence="6">Sigma-70 family RNA polymerase sigma factor</fullName>
    </submittedName>
</protein>
<comment type="similarity">
    <text evidence="1">Belongs to the sigma-70 factor family. ECF subfamily.</text>
</comment>
<dbReference type="OrthoDB" id="655853at2"/>
<dbReference type="SUPFAM" id="SSF88659">
    <property type="entry name" value="Sigma3 and sigma4 domains of RNA polymerase sigma factors"/>
    <property type="match status" value="1"/>
</dbReference>
<dbReference type="GO" id="GO:0006352">
    <property type="term" value="P:DNA-templated transcription initiation"/>
    <property type="evidence" value="ECO:0007669"/>
    <property type="project" value="InterPro"/>
</dbReference>
<sequence length="189" mass="22519">MKISTAGEKELHFKAIYLETFEKLNRILLSSLKNESLVYDALQEAYLQLWLKWDRQSREADHYPFLYFYARNYALKQIARDIKRELIQHDIYKGTDSSNLERELERKEWRLQLSQVINKLPARRREIYRLFKEEGMSYQSIGEKLHISSKTVDSQLAKAVKTIRKEISSVYCLPKLSGIGFFLSVFLEW</sequence>
<keyword evidence="7" id="KW-1185">Reference proteome</keyword>
<evidence type="ECO:0000313" key="6">
    <source>
        <dbReference type="EMBL" id="RXK83333.1"/>
    </source>
</evidence>
<dbReference type="InterPro" id="IPR013324">
    <property type="entry name" value="RNA_pol_sigma_r3/r4-like"/>
</dbReference>
<dbReference type="Proteomes" id="UP000290545">
    <property type="component" value="Unassembled WGS sequence"/>
</dbReference>
<dbReference type="InterPro" id="IPR013249">
    <property type="entry name" value="RNA_pol_sigma70_r4_t2"/>
</dbReference>
<dbReference type="RefSeq" id="WP_129004386.1">
    <property type="nucleotide sequence ID" value="NZ_SDHZ01000002.1"/>
</dbReference>
<evidence type="ECO:0000256" key="3">
    <source>
        <dbReference type="ARBA" id="ARBA00023082"/>
    </source>
</evidence>
<dbReference type="InterPro" id="IPR013325">
    <property type="entry name" value="RNA_pol_sigma_r2"/>
</dbReference>